<dbReference type="EMBL" id="PZZL01000001">
    <property type="protein sequence ID" value="PTM61352.1"/>
    <property type="molecule type" value="Genomic_DNA"/>
</dbReference>
<feature type="domain" description="Cryptochrome/DNA photolyase FAD-binding" evidence="4">
    <location>
        <begin position="76"/>
        <end position="203"/>
    </location>
</feature>
<keyword evidence="6" id="KW-1185">Reference proteome</keyword>
<gene>
    <name evidence="5" type="ORF">C8P69_10119</name>
</gene>
<organism evidence="5 6">
    <name type="scientific">Phreatobacter oligotrophus</name>
    <dbReference type="NCBI Taxonomy" id="1122261"/>
    <lineage>
        <taxon>Bacteria</taxon>
        <taxon>Pseudomonadati</taxon>
        <taxon>Pseudomonadota</taxon>
        <taxon>Alphaproteobacteria</taxon>
        <taxon>Hyphomicrobiales</taxon>
        <taxon>Phreatobacteraceae</taxon>
        <taxon>Phreatobacter</taxon>
    </lineage>
</organism>
<evidence type="ECO:0000313" key="5">
    <source>
        <dbReference type="EMBL" id="PTM61352.1"/>
    </source>
</evidence>
<evidence type="ECO:0000256" key="2">
    <source>
        <dbReference type="ARBA" id="ARBA00022827"/>
    </source>
</evidence>
<dbReference type="RefSeq" id="WP_108173834.1">
    <property type="nucleotide sequence ID" value="NZ_PZZL01000001.1"/>
</dbReference>
<feature type="binding site" evidence="3">
    <location>
        <position position="27"/>
    </location>
    <ligand>
        <name>FAD</name>
        <dbReference type="ChEBI" id="CHEBI:57692"/>
    </ligand>
</feature>
<dbReference type="Pfam" id="PF03441">
    <property type="entry name" value="FAD_binding_7"/>
    <property type="match status" value="1"/>
</dbReference>
<name>A0A2T4ZH87_9HYPH</name>
<feature type="binding site" evidence="3">
    <location>
        <begin position="180"/>
        <end position="182"/>
    </location>
    <ligand>
        <name>FAD</name>
        <dbReference type="ChEBI" id="CHEBI:57692"/>
    </ligand>
</feature>
<dbReference type="OrthoDB" id="9772484at2"/>
<proteinExistence type="predicted"/>
<dbReference type="InterPro" id="IPR002081">
    <property type="entry name" value="Cryptochrome/DNA_photolyase_1"/>
</dbReference>
<keyword evidence="5" id="KW-0456">Lyase</keyword>
<dbReference type="SUPFAM" id="SSF48173">
    <property type="entry name" value="Cryptochrome/photolyase FAD-binding domain"/>
    <property type="match status" value="1"/>
</dbReference>
<reference evidence="5 6" key="1">
    <citation type="submission" date="2018-04" db="EMBL/GenBank/DDBJ databases">
        <title>Genomic Encyclopedia of Archaeal and Bacterial Type Strains, Phase II (KMG-II): from individual species to whole genera.</title>
        <authorList>
            <person name="Goeker M."/>
        </authorList>
    </citation>
    <scope>NUCLEOTIDE SEQUENCE [LARGE SCALE GENOMIC DNA]</scope>
    <source>
        <strain evidence="5 6">DSM 25521</strain>
    </source>
</reference>
<dbReference type="InterPro" id="IPR036134">
    <property type="entry name" value="Crypto/Photolyase_FAD-like_sf"/>
</dbReference>
<evidence type="ECO:0000256" key="1">
    <source>
        <dbReference type="ARBA" id="ARBA00022630"/>
    </source>
</evidence>
<dbReference type="GO" id="GO:0003904">
    <property type="term" value="F:deoxyribodipyrimidine photo-lyase activity"/>
    <property type="evidence" value="ECO:0007669"/>
    <property type="project" value="TreeGrafter"/>
</dbReference>
<dbReference type="InterPro" id="IPR005101">
    <property type="entry name" value="Cryptochr/Photolyase_FAD-bd"/>
</dbReference>
<comment type="cofactor">
    <cofactor evidence="3">
        <name>FAD</name>
        <dbReference type="ChEBI" id="CHEBI:57692"/>
    </cofactor>
    <text evidence="3">Binds 1 FAD per subunit.</text>
</comment>
<protein>
    <submittedName>
        <fullName evidence="5">Deoxyribodipyrimidine photo-lyase family protein (Cryptochrome)</fullName>
    </submittedName>
</protein>
<dbReference type="GO" id="GO:0071949">
    <property type="term" value="F:FAD binding"/>
    <property type="evidence" value="ECO:0007669"/>
    <property type="project" value="TreeGrafter"/>
</dbReference>
<evidence type="ECO:0000256" key="3">
    <source>
        <dbReference type="PIRSR" id="PIRSR602081-1"/>
    </source>
</evidence>
<feature type="binding site" evidence="3">
    <location>
        <position position="76"/>
    </location>
    <ligand>
        <name>FAD</name>
        <dbReference type="ChEBI" id="CHEBI:57692"/>
    </ligand>
</feature>
<dbReference type="Proteomes" id="UP000241808">
    <property type="component" value="Unassembled WGS sequence"/>
</dbReference>
<dbReference type="AlphaFoldDB" id="A0A2T4ZH87"/>
<keyword evidence="2 3" id="KW-0274">FAD</keyword>
<keyword evidence="1 3" id="KW-0285">Flavoprotein</keyword>
<evidence type="ECO:0000313" key="6">
    <source>
        <dbReference type="Proteomes" id="UP000241808"/>
    </source>
</evidence>
<feature type="binding site" evidence="3">
    <location>
        <begin position="79"/>
        <end position="86"/>
    </location>
    <ligand>
        <name>FAD</name>
        <dbReference type="ChEBI" id="CHEBI:57692"/>
    </ligand>
</feature>
<dbReference type="PANTHER" id="PTHR11455:SF9">
    <property type="entry name" value="CRYPTOCHROME CIRCADIAN CLOCK 5 ISOFORM X1"/>
    <property type="match status" value="1"/>
</dbReference>
<evidence type="ECO:0000259" key="4">
    <source>
        <dbReference type="Pfam" id="PF03441"/>
    </source>
</evidence>
<sequence>MTDRWVGTRAAGLQAMEGFVPAMGRRYANGRNYDDGPGNHRAVSRLSPYLRRRLLTEQEVIAAAVAAHGAEGAEKFVQEVVWRTYFKGWLERRPQVWNAYVAGLAGDLAALESDRRLRRDVERAEAGGTGIACFDAWAEELVETGYLHNHARMWFASIWIFTLGLPWRIGADFFLRHLLDGDAASNTLGWRWVAGLHTRGKAYHAEAWNIATYTRQRFTPRDSDLSRGAETLEHLEPEGLPPVQPLRAVRAPEPGRPTALLITDEDGLIGDFDRDGLTIVATATLATTALRSPRAVAEPVAGFEAEALADTTARAGVDATPLTALHPDDLARWAAAAGATQIVTPYVTCGPASDWLRAAMPALKRHGIALAEWRRDWDAAVWPHATAGFFKVKKQIPVVLERFGIG</sequence>
<accession>A0A2T4ZH87</accession>
<comment type="caution">
    <text evidence="5">The sequence shown here is derived from an EMBL/GenBank/DDBJ whole genome shotgun (WGS) entry which is preliminary data.</text>
</comment>
<dbReference type="Gene3D" id="1.25.40.80">
    <property type="match status" value="1"/>
</dbReference>
<dbReference type="GO" id="GO:0003677">
    <property type="term" value="F:DNA binding"/>
    <property type="evidence" value="ECO:0007669"/>
    <property type="project" value="TreeGrafter"/>
</dbReference>
<dbReference type="Gene3D" id="1.10.579.10">
    <property type="entry name" value="DNA Cyclobutane Dipyrimidine Photolyase, subunit A, domain 3"/>
    <property type="match status" value="1"/>
</dbReference>
<dbReference type="PANTHER" id="PTHR11455">
    <property type="entry name" value="CRYPTOCHROME"/>
    <property type="match status" value="1"/>
</dbReference>